<dbReference type="InterPro" id="IPR033749">
    <property type="entry name" value="Polyprenyl_synt_CS"/>
</dbReference>
<dbReference type="RefSeq" id="WP_129472338.1">
    <property type="nucleotide sequence ID" value="NZ_SAWZ01000011.1"/>
</dbReference>
<dbReference type="PANTHER" id="PTHR43281">
    <property type="entry name" value="FARNESYL DIPHOSPHATE SYNTHASE"/>
    <property type="match status" value="1"/>
</dbReference>
<dbReference type="PANTHER" id="PTHR43281:SF1">
    <property type="entry name" value="FARNESYL DIPHOSPHATE SYNTHASE"/>
    <property type="match status" value="1"/>
</dbReference>
<evidence type="ECO:0000313" key="10">
    <source>
        <dbReference type="Proteomes" id="UP000289784"/>
    </source>
</evidence>
<evidence type="ECO:0000256" key="4">
    <source>
        <dbReference type="ARBA" id="ARBA00022723"/>
    </source>
</evidence>
<dbReference type="OrthoDB" id="9805316at2"/>
<evidence type="ECO:0000256" key="3">
    <source>
        <dbReference type="ARBA" id="ARBA00022679"/>
    </source>
</evidence>
<keyword evidence="4" id="KW-0479">Metal-binding</keyword>
<dbReference type="Pfam" id="PF00348">
    <property type="entry name" value="polyprenyl_synt"/>
    <property type="match status" value="1"/>
</dbReference>
<sequence>MRALATIPGLHHSPDALKALVDRRLGELLPRPGDPGDLVALAIREAATGPGKRTRPVMMLAIGHELDAPTRGLLDAACAVEMVHAASLVLDDMPCMDNAQMRRGRPTIHRRFGEDIAALASIGLLSQAFSLLAGLPEVQPETRNQLVALLACAIGPQGLVGGQCLDLREAPEQSADQVSNKNALKTGALFAAAFEMTAVVAQTDTQTRQSLRRLALELGQAFQLQDDLQDGEDSTSSGKDSGQDAGKSTLISLLGIAHSREQMRQHVQRIETALADLFGASSPLLQYCRKLFKVP</sequence>
<evidence type="ECO:0000313" key="9">
    <source>
        <dbReference type="EMBL" id="RXR00876.1"/>
    </source>
</evidence>
<evidence type="ECO:0000256" key="5">
    <source>
        <dbReference type="ARBA" id="ARBA00022842"/>
    </source>
</evidence>
<dbReference type="FunFam" id="1.10.600.10:FF:000001">
    <property type="entry name" value="Geranylgeranyl diphosphate synthase"/>
    <property type="match status" value="1"/>
</dbReference>
<gene>
    <name evidence="9" type="ORF">EPA99_16450</name>
</gene>
<keyword evidence="3 7" id="KW-0808">Transferase</keyword>
<comment type="caution">
    <text evidence="9">The sequence shown here is derived from an EMBL/GenBank/DDBJ whole genome shotgun (WGS) entry which is preliminary data.</text>
</comment>
<keyword evidence="10" id="KW-1185">Reference proteome</keyword>
<reference evidence="9 10" key="1">
    <citation type="submission" date="2019-01" db="EMBL/GenBank/DDBJ databases">
        <title>Pseudoxanthomonas composti sp. nov., isolated from compost.</title>
        <authorList>
            <person name="Yang G."/>
        </authorList>
    </citation>
    <scope>NUCLEOTIDE SEQUENCE [LARGE SCALE GENOMIC DNA]</scope>
    <source>
        <strain evidence="9 10">GSS15</strain>
    </source>
</reference>
<dbReference type="InterPro" id="IPR008949">
    <property type="entry name" value="Isoprenoid_synthase_dom_sf"/>
</dbReference>
<dbReference type="InterPro" id="IPR000092">
    <property type="entry name" value="Polyprenyl_synt"/>
</dbReference>
<keyword evidence="5" id="KW-0460">Magnesium</keyword>
<evidence type="ECO:0000256" key="7">
    <source>
        <dbReference type="RuleBase" id="RU004466"/>
    </source>
</evidence>
<evidence type="ECO:0000256" key="1">
    <source>
        <dbReference type="ARBA" id="ARBA00001946"/>
    </source>
</evidence>
<dbReference type="Gene3D" id="1.10.600.10">
    <property type="entry name" value="Farnesyl Diphosphate Synthase"/>
    <property type="match status" value="1"/>
</dbReference>
<dbReference type="GO" id="GO:0004659">
    <property type="term" value="F:prenyltransferase activity"/>
    <property type="evidence" value="ECO:0007669"/>
    <property type="project" value="InterPro"/>
</dbReference>
<dbReference type="AlphaFoldDB" id="A0A4Q1JTK0"/>
<comment type="cofactor">
    <cofactor evidence="1">
        <name>Mg(2+)</name>
        <dbReference type="ChEBI" id="CHEBI:18420"/>
    </cofactor>
</comment>
<dbReference type="GO" id="GO:0008654">
    <property type="term" value="P:phospholipid biosynthetic process"/>
    <property type="evidence" value="ECO:0007669"/>
    <property type="project" value="UniProtKB-ARBA"/>
</dbReference>
<dbReference type="SFLD" id="SFLDS00005">
    <property type="entry name" value="Isoprenoid_Synthase_Type_I"/>
    <property type="match status" value="1"/>
</dbReference>
<protein>
    <submittedName>
        <fullName evidence="9">Polyprenyl synthetase family protein</fullName>
    </submittedName>
</protein>
<dbReference type="CDD" id="cd00685">
    <property type="entry name" value="Trans_IPPS_HT"/>
    <property type="match status" value="1"/>
</dbReference>
<dbReference type="Proteomes" id="UP000289784">
    <property type="component" value="Unassembled WGS sequence"/>
</dbReference>
<comment type="similarity">
    <text evidence="2 7">Belongs to the FPP/GGPP synthase family.</text>
</comment>
<name>A0A4Q1JTK0_9GAMM</name>
<evidence type="ECO:0000256" key="6">
    <source>
        <dbReference type="ARBA" id="ARBA00023229"/>
    </source>
</evidence>
<dbReference type="PROSITE" id="PS00723">
    <property type="entry name" value="POLYPRENYL_SYNTHASE_1"/>
    <property type="match status" value="1"/>
</dbReference>
<dbReference type="EMBL" id="SAWZ01000011">
    <property type="protein sequence ID" value="RXR00876.1"/>
    <property type="molecule type" value="Genomic_DNA"/>
</dbReference>
<dbReference type="GO" id="GO:0016114">
    <property type="term" value="P:terpenoid biosynthetic process"/>
    <property type="evidence" value="ECO:0007669"/>
    <property type="project" value="UniProtKB-ARBA"/>
</dbReference>
<keyword evidence="6" id="KW-0414">Isoprene biosynthesis</keyword>
<dbReference type="PROSITE" id="PS00444">
    <property type="entry name" value="POLYPRENYL_SYNTHASE_2"/>
    <property type="match status" value="1"/>
</dbReference>
<organism evidence="9 10">
    <name type="scientific">Pseudoxanthomonas composti</name>
    <dbReference type="NCBI Taxonomy" id="2137479"/>
    <lineage>
        <taxon>Bacteria</taxon>
        <taxon>Pseudomonadati</taxon>
        <taxon>Pseudomonadota</taxon>
        <taxon>Gammaproteobacteria</taxon>
        <taxon>Lysobacterales</taxon>
        <taxon>Lysobacteraceae</taxon>
        <taxon>Pseudoxanthomonas</taxon>
    </lineage>
</organism>
<dbReference type="GO" id="GO:0046872">
    <property type="term" value="F:metal ion binding"/>
    <property type="evidence" value="ECO:0007669"/>
    <property type="project" value="UniProtKB-KW"/>
</dbReference>
<evidence type="ECO:0000256" key="8">
    <source>
        <dbReference type="SAM" id="MobiDB-lite"/>
    </source>
</evidence>
<dbReference type="SUPFAM" id="SSF48576">
    <property type="entry name" value="Terpenoid synthases"/>
    <property type="match status" value="1"/>
</dbReference>
<accession>A0A4Q1JTK0</accession>
<proteinExistence type="inferred from homology"/>
<feature type="region of interest" description="Disordered" evidence="8">
    <location>
        <begin position="226"/>
        <end position="246"/>
    </location>
</feature>
<evidence type="ECO:0000256" key="2">
    <source>
        <dbReference type="ARBA" id="ARBA00006706"/>
    </source>
</evidence>